<proteinExistence type="predicted"/>
<dbReference type="InterPro" id="IPR003356">
    <property type="entry name" value="DNA_methylase_A-5"/>
</dbReference>
<reference evidence="8 9" key="1">
    <citation type="journal article" date="2013" name="Int. J. Syst. Evol. Microbiol.">
        <title>Description of Streptomonospora sediminis sp. nov. and Streptomonospora nanhaiensis sp. nov., and reclassification of Nocardiopsis arabia Hozzein &amp; Goodfellow 2008 as Streptomonospora arabica comb. nov. and emended description of the genus Streptomonospora.</title>
        <authorList>
            <person name="Zhang D.F."/>
            <person name="Pan H.Q."/>
            <person name="He J."/>
            <person name="Zhang X.M."/>
            <person name="Zhang Y.G."/>
            <person name="Klenk H.P."/>
            <person name="Hu J.C."/>
            <person name="Li W.J."/>
        </authorList>
    </citation>
    <scope>NUCLEOTIDE SEQUENCE [LARGE SCALE GENOMIC DNA]</scope>
    <source>
        <strain evidence="8 9">12A09</strain>
    </source>
</reference>
<dbReference type="GO" id="GO:0008168">
    <property type="term" value="F:methyltransferase activity"/>
    <property type="evidence" value="ECO:0007669"/>
    <property type="project" value="UniProtKB-KW"/>
</dbReference>
<dbReference type="InterPro" id="IPR051537">
    <property type="entry name" value="DNA_Adenine_Mtase"/>
</dbReference>
<dbReference type="RefSeq" id="WP_267949278.1">
    <property type="nucleotide sequence ID" value="NZ_CP113264.1"/>
</dbReference>
<sequence>MSGTNVEAADAEELLRIAERLAGKGQVAPTRAIAAMLVLGSEANQENFDDLWDVEAPRSRLASAIEPSSLRGAGSLQAAWEDWLRVGGRADLFADETPFREFPVGRLKEAAKAVHDLVDRRSRDDGTHIGHVFDRFLSLVGERRGKSSGEFTTPRSVNELIIRLAELRLGMVVGDFYAGVGGTLVAALAQVGVPAWGETPISGAELNREIVFLARINLLLHGADPGLIRNEDTLTSWRPTDDQGRSFDRILSNPPFSLYYDEDEYRAPRDLLGRTPSSKSELMMLQQMRASIRPGGRVIMAMAHGPLFREGQEKSIRRLLLERGDIEAVVGIGPNLFHGTAIPACLLVLRCTGTTQPTPPGVLFINAEREVLTGRNQNRLEPRHIEKIARVFHQRAELPGFSAVISFEDLARNSYNLNIRRYVEPLAEDAPVLDLGAMVNGGVPPYEVEITRKRFAAFGLAPDDLFHRRADGYLAPSNQGGFADVVERLPDLCAPAEELVTSEHDRSWPEIVRKAHPPTARPTFDAFRQSLVDGFCARLTESGVLDEYELAGVFAQWWAEYAQEIQARFHDDRQELLDCLGRRLAVPLRDQIKELVRLRQRSLEDTVRNWGERYGQPLSHLLEQSETADRRFAARLRELGLDLGGNPDERIIDTRTDVSNA</sequence>
<dbReference type="Pfam" id="PF02384">
    <property type="entry name" value="N6_Mtase"/>
    <property type="match status" value="1"/>
</dbReference>
<keyword evidence="2 8" id="KW-0489">Methyltransferase</keyword>
<keyword evidence="4" id="KW-0949">S-adenosyl-L-methionine</keyword>
<dbReference type="GO" id="GO:0032259">
    <property type="term" value="P:methylation"/>
    <property type="evidence" value="ECO:0007669"/>
    <property type="project" value="UniProtKB-KW"/>
</dbReference>
<evidence type="ECO:0000256" key="1">
    <source>
        <dbReference type="ARBA" id="ARBA00011900"/>
    </source>
</evidence>
<dbReference type="EC" id="2.1.1.72" evidence="1"/>
<dbReference type="Gene3D" id="3.40.50.150">
    <property type="entry name" value="Vaccinia Virus protein VP39"/>
    <property type="match status" value="1"/>
</dbReference>
<evidence type="ECO:0000256" key="6">
    <source>
        <dbReference type="ARBA" id="ARBA00047942"/>
    </source>
</evidence>
<dbReference type="PROSITE" id="PS00092">
    <property type="entry name" value="N6_MTASE"/>
    <property type="match status" value="1"/>
</dbReference>
<accession>A0ABY6YTQ8</accession>
<dbReference type="InterPro" id="IPR029063">
    <property type="entry name" value="SAM-dependent_MTases_sf"/>
</dbReference>
<dbReference type="InterPro" id="IPR002052">
    <property type="entry name" value="DNA_methylase_N6_adenine_CS"/>
</dbReference>
<dbReference type="PANTHER" id="PTHR42933:SF3">
    <property type="entry name" value="TYPE I RESTRICTION ENZYME MJAVIII METHYLASE SUBUNIT"/>
    <property type="match status" value="1"/>
</dbReference>
<name>A0ABY6YTQ8_9ACTN</name>
<evidence type="ECO:0000256" key="5">
    <source>
        <dbReference type="ARBA" id="ARBA00022747"/>
    </source>
</evidence>
<dbReference type="PRINTS" id="PR00507">
    <property type="entry name" value="N12N6MTFRASE"/>
</dbReference>
<protein>
    <recommendedName>
        <fullName evidence="1">site-specific DNA-methyltransferase (adenine-specific)</fullName>
        <ecNumber evidence="1">2.1.1.72</ecNumber>
    </recommendedName>
</protein>
<dbReference type="Proteomes" id="UP001156498">
    <property type="component" value="Chromosome"/>
</dbReference>
<gene>
    <name evidence="8" type="ORF">OUQ99_10695</name>
</gene>
<keyword evidence="5" id="KW-0680">Restriction system</keyword>
<comment type="catalytic activity">
    <reaction evidence="6">
        <text>a 2'-deoxyadenosine in DNA + S-adenosyl-L-methionine = an N(6)-methyl-2'-deoxyadenosine in DNA + S-adenosyl-L-homocysteine + H(+)</text>
        <dbReference type="Rhea" id="RHEA:15197"/>
        <dbReference type="Rhea" id="RHEA-COMP:12418"/>
        <dbReference type="Rhea" id="RHEA-COMP:12419"/>
        <dbReference type="ChEBI" id="CHEBI:15378"/>
        <dbReference type="ChEBI" id="CHEBI:57856"/>
        <dbReference type="ChEBI" id="CHEBI:59789"/>
        <dbReference type="ChEBI" id="CHEBI:90615"/>
        <dbReference type="ChEBI" id="CHEBI:90616"/>
        <dbReference type="EC" id="2.1.1.72"/>
    </reaction>
</comment>
<evidence type="ECO:0000256" key="2">
    <source>
        <dbReference type="ARBA" id="ARBA00022603"/>
    </source>
</evidence>
<keyword evidence="3" id="KW-0808">Transferase</keyword>
<feature type="domain" description="DNA methylase adenine-specific" evidence="7">
    <location>
        <begin position="128"/>
        <end position="427"/>
    </location>
</feature>
<dbReference type="SUPFAM" id="SSF53335">
    <property type="entry name" value="S-adenosyl-L-methionine-dependent methyltransferases"/>
    <property type="match status" value="1"/>
</dbReference>
<evidence type="ECO:0000259" key="7">
    <source>
        <dbReference type="Pfam" id="PF02384"/>
    </source>
</evidence>
<dbReference type="EMBL" id="CP113264">
    <property type="protein sequence ID" value="WAE75508.1"/>
    <property type="molecule type" value="Genomic_DNA"/>
</dbReference>
<organism evidence="8 9">
    <name type="scientific">Streptomonospora nanhaiensis</name>
    <dbReference type="NCBI Taxonomy" id="1323731"/>
    <lineage>
        <taxon>Bacteria</taxon>
        <taxon>Bacillati</taxon>
        <taxon>Actinomycetota</taxon>
        <taxon>Actinomycetes</taxon>
        <taxon>Streptosporangiales</taxon>
        <taxon>Nocardiopsidaceae</taxon>
        <taxon>Streptomonospora</taxon>
    </lineage>
</organism>
<evidence type="ECO:0000313" key="8">
    <source>
        <dbReference type="EMBL" id="WAE75508.1"/>
    </source>
</evidence>
<evidence type="ECO:0000313" key="9">
    <source>
        <dbReference type="Proteomes" id="UP001156498"/>
    </source>
</evidence>
<dbReference type="PANTHER" id="PTHR42933">
    <property type="entry name" value="SLR6095 PROTEIN"/>
    <property type="match status" value="1"/>
</dbReference>
<keyword evidence="9" id="KW-1185">Reference proteome</keyword>
<evidence type="ECO:0000256" key="4">
    <source>
        <dbReference type="ARBA" id="ARBA00022691"/>
    </source>
</evidence>
<evidence type="ECO:0000256" key="3">
    <source>
        <dbReference type="ARBA" id="ARBA00022679"/>
    </source>
</evidence>